<dbReference type="InterPro" id="IPR002105">
    <property type="entry name" value="Dockerin_1_rpt"/>
</dbReference>
<dbReference type="Gene3D" id="1.10.1330.10">
    <property type="entry name" value="Dockerin domain"/>
    <property type="match status" value="1"/>
</dbReference>
<dbReference type="AlphaFoldDB" id="A0A7C0XA45"/>
<evidence type="ECO:0000259" key="2">
    <source>
        <dbReference type="PROSITE" id="PS51766"/>
    </source>
</evidence>
<dbReference type="PROSITE" id="PS51766">
    <property type="entry name" value="DOCKERIN"/>
    <property type="match status" value="1"/>
</dbReference>
<dbReference type="Proteomes" id="UP000885931">
    <property type="component" value="Unassembled WGS sequence"/>
</dbReference>
<dbReference type="CDD" id="cd14256">
    <property type="entry name" value="Dockerin_I"/>
    <property type="match status" value="1"/>
</dbReference>
<dbReference type="InterPro" id="IPR018247">
    <property type="entry name" value="EF_Hand_1_Ca_BS"/>
</dbReference>
<evidence type="ECO:0000313" key="3">
    <source>
        <dbReference type="EMBL" id="HDM89875.1"/>
    </source>
</evidence>
<reference evidence="3" key="1">
    <citation type="journal article" date="2020" name="mSystems">
        <title>Genome- and Community-Level Interaction Insights into Carbon Utilization and Element Cycling Functions of Hydrothermarchaeota in Hydrothermal Sediment.</title>
        <authorList>
            <person name="Zhou Z."/>
            <person name="Liu Y."/>
            <person name="Xu W."/>
            <person name="Pan J."/>
            <person name="Luo Z.H."/>
            <person name="Li M."/>
        </authorList>
    </citation>
    <scope>NUCLEOTIDE SEQUENCE [LARGE SCALE GENOMIC DNA]</scope>
    <source>
        <strain evidence="3">HyVt-237</strain>
    </source>
</reference>
<keyword evidence="1" id="KW-1133">Transmembrane helix</keyword>
<dbReference type="SUPFAM" id="SSF63446">
    <property type="entry name" value="Type I dockerin domain"/>
    <property type="match status" value="1"/>
</dbReference>
<organism evidence="3">
    <name type="scientific">candidate division WOR-3 bacterium</name>
    <dbReference type="NCBI Taxonomy" id="2052148"/>
    <lineage>
        <taxon>Bacteria</taxon>
        <taxon>Bacteria division WOR-3</taxon>
    </lineage>
</organism>
<protein>
    <recommendedName>
        <fullName evidence="2">Dockerin domain-containing protein</fullName>
    </recommendedName>
</protein>
<dbReference type="InterPro" id="IPR036439">
    <property type="entry name" value="Dockerin_dom_sf"/>
</dbReference>
<dbReference type="EMBL" id="DRBW01000056">
    <property type="protein sequence ID" value="HDM89875.1"/>
    <property type="molecule type" value="Genomic_DNA"/>
</dbReference>
<proteinExistence type="predicted"/>
<dbReference type="PROSITE" id="PS00018">
    <property type="entry name" value="EF_HAND_1"/>
    <property type="match status" value="1"/>
</dbReference>
<feature type="transmembrane region" description="Helical" evidence="1">
    <location>
        <begin position="6"/>
        <end position="23"/>
    </location>
</feature>
<dbReference type="GO" id="GO:0004553">
    <property type="term" value="F:hydrolase activity, hydrolyzing O-glycosyl compounds"/>
    <property type="evidence" value="ECO:0007669"/>
    <property type="project" value="InterPro"/>
</dbReference>
<sequence>MTSRGGGIGTVLFLTFLLVPLGVTPSKEKRNLTQGNKVAERTKGRTCSIKWYVFDVGGIKSISGSFGHRAALGQCMAGKAQSSSYDLSVGFFYPQTTGALCGDVNGDGGVDFVDLTYLAIYLFEGGQPPASLWASDVNGDGTISASDLTYLANYLFAGGPPPDCPGEDRGEKESIKIPGRRFGQGIYLR</sequence>
<dbReference type="InterPro" id="IPR016134">
    <property type="entry name" value="Dockerin_dom"/>
</dbReference>
<accession>A0A7C0XA45</accession>
<evidence type="ECO:0000256" key="1">
    <source>
        <dbReference type="SAM" id="Phobius"/>
    </source>
</evidence>
<gene>
    <name evidence="3" type="ORF">ENG67_01535</name>
</gene>
<dbReference type="GO" id="GO:0000272">
    <property type="term" value="P:polysaccharide catabolic process"/>
    <property type="evidence" value="ECO:0007669"/>
    <property type="project" value="InterPro"/>
</dbReference>
<keyword evidence="1" id="KW-0812">Transmembrane</keyword>
<feature type="domain" description="Dockerin" evidence="2">
    <location>
        <begin position="97"/>
        <end position="162"/>
    </location>
</feature>
<name>A0A7C0XA45_UNCW3</name>
<dbReference type="Pfam" id="PF00404">
    <property type="entry name" value="Dockerin_1"/>
    <property type="match status" value="1"/>
</dbReference>
<keyword evidence="1" id="KW-0472">Membrane</keyword>
<comment type="caution">
    <text evidence="3">The sequence shown here is derived from an EMBL/GenBank/DDBJ whole genome shotgun (WGS) entry which is preliminary data.</text>
</comment>